<evidence type="ECO:0000256" key="2">
    <source>
        <dbReference type="SAM" id="SignalP"/>
    </source>
</evidence>
<feature type="chain" id="PRO_5044828977" evidence="2">
    <location>
        <begin position="19"/>
        <end position="363"/>
    </location>
</feature>
<feature type="compositionally biased region" description="Low complexity" evidence="1">
    <location>
        <begin position="89"/>
        <end position="109"/>
    </location>
</feature>
<dbReference type="EMBL" id="JACVVK020000192">
    <property type="protein sequence ID" value="KAK7485614.1"/>
    <property type="molecule type" value="Genomic_DNA"/>
</dbReference>
<reference evidence="3 4" key="1">
    <citation type="journal article" date="2023" name="Sci. Data">
        <title>Genome assembly of the Korean intertidal mud-creeper Batillaria attramentaria.</title>
        <authorList>
            <person name="Patra A.K."/>
            <person name="Ho P.T."/>
            <person name="Jun S."/>
            <person name="Lee S.J."/>
            <person name="Kim Y."/>
            <person name="Won Y.J."/>
        </authorList>
    </citation>
    <scope>NUCLEOTIDE SEQUENCE [LARGE SCALE GENOMIC DNA]</scope>
    <source>
        <strain evidence="3">Wonlab-2016</strain>
    </source>
</reference>
<feature type="compositionally biased region" description="Polar residues" evidence="1">
    <location>
        <begin position="269"/>
        <end position="292"/>
    </location>
</feature>
<feature type="signal peptide" evidence="2">
    <location>
        <begin position="1"/>
        <end position="18"/>
    </location>
</feature>
<evidence type="ECO:0000256" key="1">
    <source>
        <dbReference type="SAM" id="MobiDB-lite"/>
    </source>
</evidence>
<accession>A0ABD0KEM6</accession>
<gene>
    <name evidence="3" type="ORF">BaRGS_00023189</name>
</gene>
<sequence length="363" mass="39156">RFIHHFLFFCLQQTLYSPLSFLLSPTDDLRLAALHDASFQSCVSNTYPGTGGLYPHNPSHKSNVRDPVRSSGRKHVTFKDLSAGKRGARPTPTTAAGMGTTTTTSIPTTNSLDSPRNGNSAGQSPRTQGDGSSNGASTNSPRYTQLPRSSVPQQNSCGSRDPLDSSKGGSISGQRDSPRNGRLGSSGNSLDSPRSSQPHQQESPRGQNMPIYANESSRSGAGVGSKDWSRPPMLIPSCDSPRQDSYYSGHAPRSTFKTSQELQTFHPPTRNSNAIKQSGSRDILPQQGTSSRNPREAGLGSRDARSHGPATTKDWRNDSFATTDDCDDQRSTTTTSGSYTIDNEDTYVGLHDLNHSPWKDVVV</sequence>
<feature type="non-terminal residue" evidence="3">
    <location>
        <position position="1"/>
    </location>
</feature>
<organism evidence="3 4">
    <name type="scientific">Batillaria attramentaria</name>
    <dbReference type="NCBI Taxonomy" id="370345"/>
    <lineage>
        <taxon>Eukaryota</taxon>
        <taxon>Metazoa</taxon>
        <taxon>Spiralia</taxon>
        <taxon>Lophotrochozoa</taxon>
        <taxon>Mollusca</taxon>
        <taxon>Gastropoda</taxon>
        <taxon>Caenogastropoda</taxon>
        <taxon>Sorbeoconcha</taxon>
        <taxon>Cerithioidea</taxon>
        <taxon>Batillariidae</taxon>
        <taxon>Batillaria</taxon>
    </lineage>
</organism>
<proteinExistence type="predicted"/>
<dbReference type="AlphaFoldDB" id="A0ABD0KEM6"/>
<feature type="compositionally biased region" description="Polar residues" evidence="1">
    <location>
        <begin position="183"/>
        <end position="206"/>
    </location>
</feature>
<evidence type="ECO:0000313" key="3">
    <source>
        <dbReference type="EMBL" id="KAK7485614.1"/>
    </source>
</evidence>
<dbReference type="Proteomes" id="UP001519460">
    <property type="component" value="Unassembled WGS sequence"/>
</dbReference>
<protein>
    <submittedName>
        <fullName evidence="3">Uncharacterized protein</fullName>
    </submittedName>
</protein>
<evidence type="ECO:0000313" key="4">
    <source>
        <dbReference type="Proteomes" id="UP001519460"/>
    </source>
</evidence>
<comment type="caution">
    <text evidence="3">The sequence shown here is derived from an EMBL/GenBank/DDBJ whole genome shotgun (WGS) entry which is preliminary data.</text>
</comment>
<feature type="region of interest" description="Disordered" evidence="1">
    <location>
        <begin position="53"/>
        <end position="342"/>
    </location>
</feature>
<feature type="compositionally biased region" description="Polar residues" evidence="1">
    <location>
        <begin position="331"/>
        <end position="341"/>
    </location>
</feature>
<name>A0ABD0KEM6_9CAEN</name>
<feature type="compositionally biased region" description="Polar residues" evidence="1">
    <location>
        <begin position="110"/>
        <end position="158"/>
    </location>
</feature>
<keyword evidence="2" id="KW-0732">Signal</keyword>
<keyword evidence="4" id="KW-1185">Reference proteome</keyword>